<feature type="compositionally biased region" description="Pro residues" evidence="2">
    <location>
        <begin position="598"/>
        <end position="614"/>
    </location>
</feature>
<dbReference type="GO" id="GO:0005886">
    <property type="term" value="C:plasma membrane"/>
    <property type="evidence" value="ECO:0007669"/>
    <property type="project" value="TreeGrafter"/>
</dbReference>
<dbReference type="PANTHER" id="PTHR11216:SF170">
    <property type="entry name" value="DYNAMIN ASSOCIATED PROTEIN 160, ISOFORM D"/>
    <property type="match status" value="1"/>
</dbReference>
<dbReference type="CDD" id="cd00052">
    <property type="entry name" value="EH"/>
    <property type="match status" value="3"/>
</dbReference>
<dbReference type="InterPro" id="IPR000261">
    <property type="entry name" value="EH_dom"/>
</dbReference>
<accession>A0AAD5YH48</accession>
<reference evidence="5" key="1">
    <citation type="submission" date="2022-07" db="EMBL/GenBank/DDBJ databases">
        <title>Genome Sequence of Physisporinus lineatus.</title>
        <authorList>
            <person name="Buettner E."/>
        </authorList>
    </citation>
    <scope>NUCLEOTIDE SEQUENCE</scope>
    <source>
        <strain evidence="5">VT162</strain>
    </source>
</reference>
<gene>
    <name evidence="5" type="ORF">NLI96_g7528</name>
</gene>
<organism evidence="5 6">
    <name type="scientific">Meripilus lineatus</name>
    <dbReference type="NCBI Taxonomy" id="2056292"/>
    <lineage>
        <taxon>Eukaryota</taxon>
        <taxon>Fungi</taxon>
        <taxon>Dikarya</taxon>
        <taxon>Basidiomycota</taxon>
        <taxon>Agaricomycotina</taxon>
        <taxon>Agaricomycetes</taxon>
        <taxon>Polyporales</taxon>
        <taxon>Meripilaceae</taxon>
        <taxon>Meripilus</taxon>
    </lineage>
</organism>
<evidence type="ECO:0000256" key="1">
    <source>
        <dbReference type="ARBA" id="ARBA00022837"/>
    </source>
</evidence>
<keyword evidence="1" id="KW-0106">Calcium</keyword>
<dbReference type="PANTHER" id="PTHR11216">
    <property type="entry name" value="EH DOMAIN"/>
    <property type="match status" value="1"/>
</dbReference>
<dbReference type="Proteomes" id="UP001212997">
    <property type="component" value="Unassembled WGS sequence"/>
</dbReference>
<proteinExistence type="predicted"/>
<dbReference type="InterPro" id="IPR011992">
    <property type="entry name" value="EF-hand-dom_pair"/>
</dbReference>
<feature type="domain" description="EH" evidence="3">
    <location>
        <begin position="522"/>
        <end position="611"/>
    </location>
</feature>
<feature type="compositionally biased region" description="Polar residues" evidence="2">
    <location>
        <begin position="402"/>
        <end position="425"/>
    </location>
</feature>
<feature type="compositionally biased region" description="Low complexity" evidence="2">
    <location>
        <begin position="628"/>
        <end position="641"/>
    </location>
</feature>
<comment type="caution">
    <text evidence="5">The sequence shown here is derived from an EMBL/GenBank/DDBJ whole genome shotgun (WGS) entry which is preliminary data.</text>
</comment>
<feature type="domain" description="EH" evidence="3">
    <location>
        <begin position="33"/>
        <end position="110"/>
    </location>
</feature>
<evidence type="ECO:0000313" key="6">
    <source>
        <dbReference type="Proteomes" id="UP001212997"/>
    </source>
</evidence>
<dbReference type="SMART" id="SM00027">
    <property type="entry name" value="EH"/>
    <property type="match status" value="3"/>
</dbReference>
<protein>
    <submittedName>
        <fullName evidence="5">Uncharacterized protein</fullName>
    </submittedName>
</protein>
<feature type="region of interest" description="Disordered" evidence="2">
    <location>
        <begin position="376"/>
        <end position="501"/>
    </location>
</feature>
<dbReference type="PROSITE" id="PS50031">
    <property type="entry name" value="EH"/>
    <property type="match status" value="3"/>
</dbReference>
<dbReference type="EMBL" id="JANAWD010000312">
    <property type="protein sequence ID" value="KAJ3481620.1"/>
    <property type="molecule type" value="Genomic_DNA"/>
</dbReference>
<dbReference type="Pfam" id="PF12763">
    <property type="entry name" value="EH"/>
    <property type="match status" value="3"/>
</dbReference>
<feature type="domain" description="EH" evidence="3">
    <location>
        <begin position="218"/>
        <end position="308"/>
    </location>
</feature>
<feature type="compositionally biased region" description="Pro residues" evidence="2">
    <location>
        <begin position="662"/>
        <end position="673"/>
    </location>
</feature>
<feature type="region of interest" description="Disordered" evidence="2">
    <location>
        <begin position="187"/>
        <end position="215"/>
    </location>
</feature>
<feature type="compositionally biased region" description="Gly residues" evidence="2">
    <location>
        <begin position="17"/>
        <end position="28"/>
    </location>
</feature>
<dbReference type="PROSITE" id="PS00018">
    <property type="entry name" value="EF_HAND_1"/>
    <property type="match status" value="1"/>
</dbReference>
<dbReference type="GO" id="GO:0005509">
    <property type="term" value="F:calcium ion binding"/>
    <property type="evidence" value="ECO:0007669"/>
    <property type="project" value="InterPro"/>
</dbReference>
<evidence type="ECO:0000256" key="2">
    <source>
        <dbReference type="SAM" id="MobiDB-lite"/>
    </source>
</evidence>
<dbReference type="GO" id="GO:0006897">
    <property type="term" value="P:endocytosis"/>
    <property type="evidence" value="ECO:0007669"/>
    <property type="project" value="TreeGrafter"/>
</dbReference>
<dbReference type="InterPro" id="IPR002048">
    <property type="entry name" value="EF_hand_dom"/>
</dbReference>
<dbReference type="Gene3D" id="1.10.238.10">
    <property type="entry name" value="EF-hand"/>
    <property type="match status" value="4"/>
</dbReference>
<keyword evidence="6" id="KW-1185">Reference proteome</keyword>
<feature type="region of interest" description="Disordered" evidence="2">
    <location>
        <begin position="598"/>
        <end position="673"/>
    </location>
</feature>
<evidence type="ECO:0000313" key="5">
    <source>
        <dbReference type="EMBL" id="KAJ3481620.1"/>
    </source>
</evidence>
<evidence type="ECO:0000259" key="3">
    <source>
        <dbReference type="PROSITE" id="PS50031"/>
    </source>
</evidence>
<feature type="compositionally biased region" description="Polar residues" evidence="2">
    <location>
        <begin position="462"/>
        <end position="479"/>
    </location>
</feature>
<dbReference type="SUPFAM" id="SSF47473">
    <property type="entry name" value="EF-hand"/>
    <property type="match status" value="3"/>
</dbReference>
<dbReference type="PROSITE" id="PS50222">
    <property type="entry name" value="EF_HAND_2"/>
    <property type="match status" value="2"/>
</dbReference>
<feature type="region of interest" description="Disordered" evidence="2">
    <location>
        <begin position="12"/>
        <end position="31"/>
    </location>
</feature>
<feature type="domain" description="EF-hand" evidence="4">
    <location>
        <begin position="555"/>
        <end position="590"/>
    </location>
</feature>
<dbReference type="GO" id="GO:0005737">
    <property type="term" value="C:cytoplasm"/>
    <property type="evidence" value="ECO:0007669"/>
    <property type="project" value="TreeGrafter"/>
</dbReference>
<dbReference type="GO" id="GO:0016197">
    <property type="term" value="P:endosomal transport"/>
    <property type="evidence" value="ECO:0007669"/>
    <property type="project" value="TreeGrafter"/>
</dbReference>
<dbReference type="AlphaFoldDB" id="A0AAD5YH48"/>
<evidence type="ECO:0000259" key="4">
    <source>
        <dbReference type="PROSITE" id="PS50222"/>
    </source>
</evidence>
<dbReference type="SMART" id="SM00054">
    <property type="entry name" value="EFh"/>
    <property type="match status" value="3"/>
</dbReference>
<dbReference type="InterPro" id="IPR018247">
    <property type="entry name" value="EF_Hand_1_Ca_BS"/>
</dbReference>
<sequence length="673" mass="73397">MAFLSARKAQRDALRGGAQGQGQSCGGGAREDGPIQANHIFNTLDVLQTGFINKAAAAPLISKWAIPKEVVDDIWAKADADGDGRLSRLEFADAMVMFRKAVRDQQVDVPPEEVALANQYFDMLDRRKRGVIPGPALVNFFKQFGLSQQELVPICWRRDPQGNPRGLTKPEFVKAFYMVRQKAAAAGNGGQGSGAHAQANNNTRVPQTNNVPPLRPRQRDRYLRIFYQVAPRNGQLAGERARELMRRSGLRDTQLATIWRLADPEQRGYLDARGFVIAMYLIRSVVSGRMTSIPSTLPQSIYDIASHIEQSSTAAPNATHGARASIARPLITIEQTAESVLDDFFAEIRRNADQTVILFNTKLKGLIEVLPLTSRRQTSASAGGRTGCHDFDRNAPLPAPPRSTSAPPGEINSSRSNAAGPSTTRGPRRSEGITVDPYLSPNSIDLVNPYSPPTSHPEPHRTSSAPTVVQLQTSVTPRSVPSELAYSADPAPTHAPQPPAPPPIPPQLVAQLQWDWDVTPEDKAHFDRFFDTLDPWRTGFVEGEAAAPFFSKSKLPEVSLAQIWHLADADLDGKLSKEDFAVAMLLIQQTLAGKPIPPALAPSLVPPSRRPPGVPRRSSETRSPPEPEGTTTSSQSQEQTEASLASNMASIDLGPDDEPRSQTPPPPYTEWEE</sequence>
<name>A0AAD5YH48_9APHY</name>
<feature type="domain" description="EF-hand" evidence="4">
    <location>
        <begin position="66"/>
        <end position="101"/>
    </location>
</feature>